<dbReference type="RefSeq" id="WP_071877293.1">
    <property type="nucleotide sequence ID" value="NZ_JXLC01000007.1"/>
</dbReference>
<sequence>MFDINGNLSILGLVKSTIHTIPGHYYQLSTEITASAYAGNDAKYTLDWLSNSDVNNPVPIYPDYNKIIDRGFGPTTEGAPW</sequence>
<dbReference type="Proteomes" id="UP000065511">
    <property type="component" value="Chromosome"/>
</dbReference>
<evidence type="ECO:0000313" key="1">
    <source>
        <dbReference type="EMBL" id="ALS00771.1"/>
    </source>
</evidence>
<organism evidence="1 2">
    <name type="scientific">Enterococcus silesiacus</name>
    <dbReference type="NCBI Taxonomy" id="332949"/>
    <lineage>
        <taxon>Bacteria</taxon>
        <taxon>Bacillati</taxon>
        <taxon>Bacillota</taxon>
        <taxon>Bacilli</taxon>
        <taxon>Lactobacillales</taxon>
        <taxon>Enterococcaceae</taxon>
        <taxon>Enterococcus</taxon>
    </lineage>
</organism>
<gene>
    <name evidence="1" type="ORF">ATZ33_05115</name>
</gene>
<proteinExistence type="predicted"/>
<accession>A0ABM5W6G0</accession>
<dbReference type="EMBL" id="CP013614">
    <property type="protein sequence ID" value="ALS00771.1"/>
    <property type="molecule type" value="Genomic_DNA"/>
</dbReference>
<name>A0ABM5W6G0_9ENTE</name>
<reference evidence="1 2" key="1">
    <citation type="submission" date="2015-12" db="EMBL/GenBank/DDBJ databases">
        <authorList>
            <person name="Lauer A."/>
            <person name="Humrighouse B."/>
            <person name="Loparev V."/>
            <person name="Shewmaker P.L."/>
            <person name="Whitney A.M."/>
            <person name="McLaughlin R.W."/>
        </authorList>
    </citation>
    <scope>NUCLEOTIDE SEQUENCE [LARGE SCALE GENOMIC DNA]</scope>
    <source>
        <strain evidence="1 2">LMG 23085</strain>
    </source>
</reference>
<evidence type="ECO:0000313" key="2">
    <source>
        <dbReference type="Proteomes" id="UP000065511"/>
    </source>
</evidence>
<protein>
    <submittedName>
        <fullName evidence="1">Uncharacterized protein</fullName>
    </submittedName>
</protein>
<keyword evidence="2" id="KW-1185">Reference proteome</keyword>